<dbReference type="PANTHER" id="PTHR47784:SF5">
    <property type="entry name" value="STEROL UPTAKE CONTROL PROTEIN 2"/>
    <property type="match status" value="1"/>
</dbReference>
<dbReference type="GO" id="GO:0001228">
    <property type="term" value="F:DNA-binding transcription activator activity, RNA polymerase II-specific"/>
    <property type="evidence" value="ECO:0007669"/>
    <property type="project" value="TreeGrafter"/>
</dbReference>
<evidence type="ECO:0000256" key="2">
    <source>
        <dbReference type="SAM" id="MobiDB-lite"/>
    </source>
</evidence>
<dbReference type="Gene3D" id="4.10.240.10">
    <property type="entry name" value="Zn(2)-C6 fungal-type DNA-binding domain"/>
    <property type="match status" value="1"/>
</dbReference>
<dbReference type="InterPro" id="IPR001138">
    <property type="entry name" value="Zn2Cys6_DnaBD"/>
</dbReference>
<feature type="region of interest" description="Disordered" evidence="2">
    <location>
        <begin position="124"/>
        <end position="161"/>
    </location>
</feature>
<keyword evidence="5" id="KW-1185">Reference proteome</keyword>
<dbReference type="AlphaFoldDB" id="A0AAN9UT65"/>
<evidence type="ECO:0000313" key="4">
    <source>
        <dbReference type="EMBL" id="KAK7752926.1"/>
    </source>
</evidence>
<name>A0AAN9UT65_9PEZI</name>
<dbReference type="SUPFAM" id="SSF57701">
    <property type="entry name" value="Zn2/Cys6 DNA-binding domain"/>
    <property type="match status" value="1"/>
</dbReference>
<feature type="compositionally biased region" description="Basic residues" evidence="2">
    <location>
        <begin position="73"/>
        <end position="83"/>
    </location>
</feature>
<feature type="compositionally biased region" description="Low complexity" evidence="2">
    <location>
        <begin position="51"/>
        <end position="67"/>
    </location>
</feature>
<feature type="domain" description="Zn(2)-C6 fungal-type" evidence="3">
    <location>
        <begin position="84"/>
        <end position="114"/>
    </location>
</feature>
<dbReference type="PROSITE" id="PS00463">
    <property type="entry name" value="ZN2_CY6_FUNGAL_1"/>
    <property type="match status" value="1"/>
</dbReference>
<comment type="caution">
    <text evidence="4">The sequence shown here is derived from an EMBL/GenBank/DDBJ whole genome shotgun (WGS) entry which is preliminary data.</text>
</comment>
<gene>
    <name evidence="4" type="ORF">SLS62_005085</name>
</gene>
<reference evidence="4 5" key="1">
    <citation type="submission" date="2024-02" db="EMBL/GenBank/DDBJ databases">
        <title>De novo assembly and annotation of 12 fungi associated with fruit tree decline syndrome in Ontario, Canada.</title>
        <authorList>
            <person name="Sulman M."/>
            <person name="Ellouze W."/>
            <person name="Ilyukhin E."/>
        </authorList>
    </citation>
    <scope>NUCLEOTIDE SEQUENCE [LARGE SCALE GENOMIC DNA]</scope>
    <source>
        <strain evidence="4 5">M11/M66-122</strain>
    </source>
</reference>
<accession>A0AAN9UT65</accession>
<feature type="compositionally biased region" description="Low complexity" evidence="2">
    <location>
        <begin position="125"/>
        <end position="154"/>
    </location>
</feature>
<evidence type="ECO:0000259" key="3">
    <source>
        <dbReference type="PROSITE" id="PS50048"/>
    </source>
</evidence>
<dbReference type="CDD" id="cd00067">
    <property type="entry name" value="GAL4"/>
    <property type="match status" value="1"/>
</dbReference>
<evidence type="ECO:0000313" key="5">
    <source>
        <dbReference type="Proteomes" id="UP001320420"/>
    </source>
</evidence>
<dbReference type="Pfam" id="PF00172">
    <property type="entry name" value="Zn_clus"/>
    <property type="match status" value="1"/>
</dbReference>
<dbReference type="GO" id="GO:0008270">
    <property type="term" value="F:zinc ion binding"/>
    <property type="evidence" value="ECO:0007669"/>
    <property type="project" value="InterPro"/>
</dbReference>
<feature type="region of interest" description="Disordered" evidence="2">
    <location>
        <begin position="519"/>
        <end position="548"/>
    </location>
</feature>
<protein>
    <recommendedName>
        <fullName evidence="3">Zn(2)-C6 fungal-type domain-containing protein</fullName>
    </recommendedName>
</protein>
<dbReference type="PROSITE" id="PS50048">
    <property type="entry name" value="ZN2_CY6_FUNGAL_2"/>
    <property type="match status" value="1"/>
</dbReference>
<dbReference type="SMART" id="SM00066">
    <property type="entry name" value="GAL4"/>
    <property type="match status" value="1"/>
</dbReference>
<evidence type="ECO:0000256" key="1">
    <source>
        <dbReference type="ARBA" id="ARBA00023242"/>
    </source>
</evidence>
<dbReference type="EMBL" id="JAKJXP020000033">
    <property type="protein sequence ID" value="KAK7752926.1"/>
    <property type="molecule type" value="Genomic_DNA"/>
</dbReference>
<dbReference type="PANTHER" id="PTHR47784">
    <property type="entry name" value="STEROL UPTAKE CONTROL PROTEIN 2"/>
    <property type="match status" value="1"/>
</dbReference>
<keyword evidence="1" id="KW-0539">Nucleus</keyword>
<feature type="compositionally biased region" description="Pro residues" evidence="2">
    <location>
        <begin position="530"/>
        <end position="542"/>
    </location>
</feature>
<dbReference type="InterPro" id="IPR036864">
    <property type="entry name" value="Zn2-C6_fun-type_DNA-bd_sf"/>
</dbReference>
<organism evidence="4 5">
    <name type="scientific">Diatrype stigma</name>
    <dbReference type="NCBI Taxonomy" id="117547"/>
    <lineage>
        <taxon>Eukaryota</taxon>
        <taxon>Fungi</taxon>
        <taxon>Dikarya</taxon>
        <taxon>Ascomycota</taxon>
        <taxon>Pezizomycotina</taxon>
        <taxon>Sordariomycetes</taxon>
        <taxon>Xylariomycetidae</taxon>
        <taxon>Xylariales</taxon>
        <taxon>Diatrypaceae</taxon>
        <taxon>Diatrype</taxon>
    </lineage>
</organism>
<sequence length="602" mass="66601">MDYIDRIDLDVGAFHPAAIDTARHEPNLVSTPHSSDVHVDHANANANANASVSAAADGDGDGSANANIEKPYHSKRPHKKSRAGCTNCKKRKVKCNEERPACQACTLRQETCVYPTTLTSRKAPWKAATAGASPAKTSASSSPSLSWSSSPSTTSDRDPFQSGMVSEPLYCPAPMADAIDMKMLWFWTAATYGSFSIESGRSAHIDQVLKFRVVEHAFRSPFLMDCLMALSALKMQSLNLELPRHRVLAYKARAFAGYRQAIEAANPDDFPALLACSLLMTALSSQAFRDGDLKPLYVLDWAQVWKGIGLIVEIISPESIRESGLAVIFYRPPVNIEKSSRHIPNNLLFMVMSIGLGDADYAHQQTYYETLQYLGSLYLELNHGFGPMLDLRTITWFTFIPRDFIPLAKMHHPRALVILAYYLCFAKINQTVWWMQGIADPEIDHVCEIMDAAWGGAWDHLLRIPRRVRRAEGRLEIARILTENGDWAPEEEDLYERHLSGAVKYDLVSPLPVQDIISCRPNGTNNEPPQQSPPPPPPPPPELGHGDTTAQGLLLEKMMQVDPTISLEAPPRVTVFFDLMDSPESSASRAAQSYVSTASPDV</sequence>
<dbReference type="InterPro" id="IPR053157">
    <property type="entry name" value="Sterol_Uptake_Regulator"/>
</dbReference>
<feature type="region of interest" description="Disordered" evidence="2">
    <location>
        <begin position="51"/>
        <end position="83"/>
    </location>
</feature>
<dbReference type="Proteomes" id="UP001320420">
    <property type="component" value="Unassembled WGS sequence"/>
</dbReference>
<proteinExistence type="predicted"/>